<dbReference type="RefSeq" id="WP_020887474.1">
    <property type="nucleotide sequence ID" value="NZ_ATHI01000027.1"/>
</dbReference>
<keyword evidence="8" id="KW-0472">Membrane</keyword>
<feature type="transmembrane region" description="Helical" evidence="8">
    <location>
        <begin position="88"/>
        <end position="106"/>
    </location>
</feature>
<dbReference type="PRINTS" id="PR00344">
    <property type="entry name" value="BCTRLSENSOR"/>
</dbReference>
<keyword evidence="5" id="KW-0418">Kinase</keyword>
<comment type="catalytic activity">
    <reaction evidence="1">
        <text>ATP + protein L-histidine = ADP + protein N-phospho-L-histidine.</text>
        <dbReference type="EC" id="2.7.13.3"/>
    </reaction>
</comment>
<dbReference type="GO" id="GO:0030295">
    <property type="term" value="F:protein kinase activator activity"/>
    <property type="evidence" value="ECO:0007669"/>
    <property type="project" value="TreeGrafter"/>
</dbReference>
<dbReference type="SMART" id="SM00387">
    <property type="entry name" value="HATPase_c"/>
    <property type="match status" value="1"/>
</dbReference>
<evidence type="ECO:0000256" key="5">
    <source>
        <dbReference type="ARBA" id="ARBA00022777"/>
    </source>
</evidence>
<proteinExistence type="predicted"/>
<keyword evidence="8" id="KW-0812">Transmembrane</keyword>
<sequence>MKEALHNTFWRWLAVALATALVSVLHFGHPEGELGLHAVHRELYFVPIILAAFWFGFRRGLQTALAISALYVAGLLLTGFHHQTPFTAAVQVFVFLLVAAILGWLAERQRRRQAEQSEVEKLDALGQAAAVLSHDIKLHVSAMQDIHDRAGGFANPGLEGEFGSELSKARVLAGVIEGFVPPRFLKPLSGDLNAAVRDLAKEAGATALAKGVTLRLELDPAGCQATADPEAVAWALDKIVNNAVEASPSGGEVLIATRRAADACRIEVRDQGPGIAPEHMEKIFTPFFTTKPGGHGLALAGSRKSLRDLGGDILVASEPGKGAAFTIVVPREGAKIAQGAAS</sequence>
<accession>S7T7F6</accession>
<organism evidence="10 11">
    <name type="scientific">Alkalidesulfovibrio alkalitolerans DSM 16529</name>
    <dbReference type="NCBI Taxonomy" id="1121439"/>
    <lineage>
        <taxon>Bacteria</taxon>
        <taxon>Pseudomonadati</taxon>
        <taxon>Thermodesulfobacteriota</taxon>
        <taxon>Desulfovibrionia</taxon>
        <taxon>Desulfovibrionales</taxon>
        <taxon>Desulfovibrionaceae</taxon>
        <taxon>Alkalidesulfovibrio</taxon>
    </lineage>
</organism>
<dbReference type="InterPro" id="IPR036890">
    <property type="entry name" value="HATPase_C_sf"/>
</dbReference>
<dbReference type="InterPro" id="IPR003594">
    <property type="entry name" value="HATPase_dom"/>
</dbReference>
<gene>
    <name evidence="10" type="ORF">dsat_0777</name>
</gene>
<dbReference type="OrthoDB" id="9808844at2"/>
<dbReference type="InterPro" id="IPR050351">
    <property type="entry name" value="BphY/WalK/GraS-like"/>
</dbReference>
<dbReference type="PANTHER" id="PTHR42878:SF7">
    <property type="entry name" value="SENSOR HISTIDINE KINASE GLRK"/>
    <property type="match status" value="1"/>
</dbReference>
<evidence type="ECO:0000259" key="9">
    <source>
        <dbReference type="PROSITE" id="PS50109"/>
    </source>
</evidence>
<evidence type="ECO:0000313" key="10">
    <source>
        <dbReference type="EMBL" id="EPR32425.1"/>
    </source>
</evidence>
<feature type="transmembrane region" description="Helical" evidence="8">
    <location>
        <begin position="41"/>
        <end position="57"/>
    </location>
</feature>
<comment type="caution">
    <text evidence="10">The sequence shown here is derived from an EMBL/GenBank/DDBJ whole genome shotgun (WGS) entry which is preliminary data.</text>
</comment>
<reference evidence="10 11" key="1">
    <citation type="journal article" date="2013" name="Genome Announc.">
        <title>Draft genome sequences for three mercury-methylating, sulfate-reducing bacteria.</title>
        <authorList>
            <person name="Brown S.D."/>
            <person name="Hurt R.A.Jr."/>
            <person name="Gilmour C.C."/>
            <person name="Elias D.A."/>
        </authorList>
    </citation>
    <scope>NUCLEOTIDE SEQUENCE [LARGE SCALE GENOMIC DNA]</scope>
    <source>
        <strain evidence="10 11">DSM 16529</strain>
    </source>
</reference>
<keyword evidence="4" id="KW-0547">Nucleotide-binding</keyword>
<dbReference type="InterPro" id="IPR005467">
    <property type="entry name" value="His_kinase_dom"/>
</dbReference>
<dbReference type="EMBL" id="ATHI01000027">
    <property type="protein sequence ID" value="EPR32425.1"/>
    <property type="molecule type" value="Genomic_DNA"/>
</dbReference>
<evidence type="ECO:0000256" key="2">
    <source>
        <dbReference type="ARBA" id="ARBA00012438"/>
    </source>
</evidence>
<evidence type="ECO:0000256" key="7">
    <source>
        <dbReference type="ARBA" id="ARBA00023012"/>
    </source>
</evidence>
<dbReference type="InterPro" id="IPR004358">
    <property type="entry name" value="Sig_transdc_His_kin-like_C"/>
</dbReference>
<evidence type="ECO:0000256" key="6">
    <source>
        <dbReference type="ARBA" id="ARBA00022840"/>
    </source>
</evidence>
<dbReference type="Gene3D" id="1.10.1760.20">
    <property type="match status" value="1"/>
</dbReference>
<dbReference type="GO" id="GO:0005524">
    <property type="term" value="F:ATP binding"/>
    <property type="evidence" value="ECO:0007669"/>
    <property type="project" value="UniProtKB-KW"/>
</dbReference>
<dbReference type="SUPFAM" id="SSF55874">
    <property type="entry name" value="ATPase domain of HSP90 chaperone/DNA topoisomerase II/histidine kinase"/>
    <property type="match status" value="1"/>
</dbReference>
<dbReference type="Proteomes" id="UP000014975">
    <property type="component" value="Unassembled WGS sequence"/>
</dbReference>
<feature type="transmembrane region" description="Helical" evidence="8">
    <location>
        <begin position="12"/>
        <end position="29"/>
    </location>
</feature>
<keyword evidence="6 10" id="KW-0067">ATP-binding</keyword>
<evidence type="ECO:0000256" key="1">
    <source>
        <dbReference type="ARBA" id="ARBA00000085"/>
    </source>
</evidence>
<dbReference type="Pfam" id="PF02518">
    <property type="entry name" value="HATPase_c"/>
    <property type="match status" value="1"/>
</dbReference>
<evidence type="ECO:0000313" key="11">
    <source>
        <dbReference type="Proteomes" id="UP000014975"/>
    </source>
</evidence>
<name>S7T7F6_9BACT</name>
<dbReference type="STRING" id="1121439.dsat_0777"/>
<evidence type="ECO:0000256" key="4">
    <source>
        <dbReference type="ARBA" id="ARBA00022741"/>
    </source>
</evidence>
<dbReference type="EC" id="2.7.13.3" evidence="2"/>
<keyword evidence="7" id="KW-0902">Two-component regulatory system</keyword>
<evidence type="ECO:0000256" key="8">
    <source>
        <dbReference type="SAM" id="Phobius"/>
    </source>
</evidence>
<dbReference type="Gene3D" id="3.30.565.10">
    <property type="entry name" value="Histidine kinase-like ATPase, C-terminal domain"/>
    <property type="match status" value="1"/>
</dbReference>
<dbReference type="PROSITE" id="PS50109">
    <property type="entry name" value="HIS_KIN"/>
    <property type="match status" value="1"/>
</dbReference>
<dbReference type="PANTHER" id="PTHR42878">
    <property type="entry name" value="TWO-COMPONENT HISTIDINE KINASE"/>
    <property type="match status" value="1"/>
</dbReference>
<dbReference type="PATRIC" id="fig|1121439.3.peg.2139"/>
<feature type="domain" description="Histidine kinase" evidence="9">
    <location>
        <begin position="131"/>
        <end position="333"/>
    </location>
</feature>
<dbReference type="GO" id="GO:0004673">
    <property type="term" value="F:protein histidine kinase activity"/>
    <property type="evidence" value="ECO:0007669"/>
    <property type="project" value="UniProtKB-EC"/>
</dbReference>
<keyword evidence="11" id="KW-1185">Reference proteome</keyword>
<feature type="transmembrane region" description="Helical" evidence="8">
    <location>
        <begin position="64"/>
        <end position="82"/>
    </location>
</feature>
<protein>
    <recommendedName>
        <fullName evidence="2">histidine kinase</fullName>
        <ecNumber evidence="2">2.7.13.3</ecNumber>
    </recommendedName>
</protein>
<dbReference type="GO" id="GO:0007234">
    <property type="term" value="P:osmosensory signaling via phosphorelay pathway"/>
    <property type="evidence" value="ECO:0007669"/>
    <property type="project" value="TreeGrafter"/>
</dbReference>
<evidence type="ECO:0000256" key="3">
    <source>
        <dbReference type="ARBA" id="ARBA00022679"/>
    </source>
</evidence>
<keyword evidence="3" id="KW-0808">Transferase</keyword>
<dbReference type="eggNOG" id="COG4191">
    <property type="taxonomic scope" value="Bacteria"/>
</dbReference>
<keyword evidence="8" id="KW-1133">Transmembrane helix</keyword>
<dbReference type="GO" id="GO:0000156">
    <property type="term" value="F:phosphorelay response regulator activity"/>
    <property type="evidence" value="ECO:0007669"/>
    <property type="project" value="TreeGrafter"/>
</dbReference>
<dbReference type="AlphaFoldDB" id="S7T7F6"/>